<protein>
    <submittedName>
        <fullName evidence="2">Uncharacterized protein</fullName>
    </submittedName>
</protein>
<comment type="caution">
    <text evidence="2">The sequence shown here is derived from an EMBL/GenBank/DDBJ whole genome shotgun (WGS) entry which is preliminary data.</text>
</comment>
<organism evidence="2 3">
    <name type="scientific">Flavobacterium oreochromis</name>
    <dbReference type="NCBI Taxonomy" id="2906078"/>
    <lineage>
        <taxon>Bacteria</taxon>
        <taxon>Pseudomonadati</taxon>
        <taxon>Bacteroidota</taxon>
        <taxon>Flavobacteriia</taxon>
        <taxon>Flavobacteriales</taxon>
        <taxon>Flavobacteriaceae</taxon>
        <taxon>Flavobacterium</taxon>
    </lineage>
</organism>
<name>A0ABW8P871_9FLAO</name>
<evidence type="ECO:0000313" key="2">
    <source>
        <dbReference type="EMBL" id="MFK7000743.1"/>
    </source>
</evidence>
<accession>A0ABW8P871</accession>
<sequence>MEELLREEYIKIKNNDVSSSARANIINNIIQIKLKEKTFKNYHQNISLDIKDYLNAIINQAESASIGYDSIQKHNIENILEEFTLNEKLYYINFFIRQLQKNCFEEEISKFQSLRTRTIIKHVISKKNILKCKSLWLFLIHFPQYNIFTLIFTFLLIGTSIILILLPAPFDFMQWLNFEIIYQNVSKNNFLNHVLNVFSSLVGIESDFKIIPKNEFSMFLYILSKIIAFLYVANYLFNKLVDFIKTK</sequence>
<evidence type="ECO:0000256" key="1">
    <source>
        <dbReference type="SAM" id="Phobius"/>
    </source>
</evidence>
<feature type="transmembrane region" description="Helical" evidence="1">
    <location>
        <begin position="135"/>
        <end position="166"/>
    </location>
</feature>
<dbReference type="Proteomes" id="UP001621706">
    <property type="component" value="Unassembled WGS sequence"/>
</dbReference>
<proteinExistence type="predicted"/>
<dbReference type="EMBL" id="JAZGZP010000009">
    <property type="protein sequence ID" value="MFK7000743.1"/>
    <property type="molecule type" value="Genomic_DNA"/>
</dbReference>
<keyword evidence="1" id="KW-0472">Membrane</keyword>
<keyword evidence="3" id="KW-1185">Reference proteome</keyword>
<gene>
    <name evidence="2" type="ORF">V3I07_07530</name>
</gene>
<reference evidence="2 3" key="1">
    <citation type="submission" date="2024-02" db="EMBL/GenBank/DDBJ databases">
        <title>Comparative Genomic Analysis of Flavobacterium Species Causing Columnaris Disease of Freshwater Fish in Thailand: Insights into Virulence and Resistance Mechanisms.</title>
        <authorList>
            <person name="Nguyen D."/>
            <person name="Chokmangmeepisarn P."/>
            <person name="Khianchaikhan K."/>
            <person name="Morishita M."/>
            <person name="Bunnoy A."/>
            <person name="Rodkhum C."/>
        </authorList>
    </citation>
    <scope>NUCLEOTIDE SEQUENCE [LARGE SCALE GENOMIC DNA]</scope>
    <source>
        <strain evidence="2 3">CNRT2201</strain>
    </source>
</reference>
<evidence type="ECO:0000313" key="3">
    <source>
        <dbReference type="Proteomes" id="UP001621706"/>
    </source>
</evidence>
<feature type="transmembrane region" description="Helical" evidence="1">
    <location>
        <begin position="218"/>
        <end position="237"/>
    </location>
</feature>
<dbReference type="RefSeq" id="WP_088397681.1">
    <property type="nucleotide sequence ID" value="NZ_JAZGZP010000009.1"/>
</dbReference>
<keyword evidence="1" id="KW-1133">Transmembrane helix</keyword>
<keyword evidence="1" id="KW-0812">Transmembrane</keyword>